<dbReference type="PRINTS" id="PR00463">
    <property type="entry name" value="EP450I"/>
</dbReference>
<accession>A0A498I6C8</accession>
<keyword evidence="2" id="KW-0479">Metal-binding</keyword>
<dbReference type="EMBL" id="RDQH01000340">
    <property type="protein sequence ID" value="RXH77734.1"/>
    <property type="molecule type" value="Genomic_DNA"/>
</dbReference>
<dbReference type="GO" id="GO:0016705">
    <property type="term" value="F:oxidoreductase activity, acting on paired donors, with incorporation or reduction of molecular oxygen"/>
    <property type="evidence" value="ECO:0007669"/>
    <property type="project" value="InterPro"/>
</dbReference>
<evidence type="ECO:0000313" key="4">
    <source>
        <dbReference type="EMBL" id="RXH77734.1"/>
    </source>
</evidence>
<keyword evidence="5" id="KW-1185">Reference proteome</keyword>
<dbReference type="GO" id="GO:0005506">
    <property type="term" value="F:iron ion binding"/>
    <property type="evidence" value="ECO:0007669"/>
    <property type="project" value="InterPro"/>
</dbReference>
<evidence type="ECO:0000256" key="2">
    <source>
        <dbReference type="ARBA" id="ARBA00022723"/>
    </source>
</evidence>
<name>A0A498I6C8_MALDO</name>
<dbReference type="Gene3D" id="1.10.630.10">
    <property type="entry name" value="Cytochrome P450"/>
    <property type="match status" value="1"/>
</dbReference>
<sequence>MINEWQIGRDPKLYEQPKDFEPERFLNSEIDYKENDFQLIPFGAGRRFVLESNLPWLSMRLPWQISCTSLTRRCLVNMTESTGLTTHKKDPLRAVAIPLNETSNFLQLVLCPGIQFAISVTEIASANIVHKFNWALPGGASGEGLDMTECSVSFQSCSYSIFIIVYGIS</sequence>
<comment type="similarity">
    <text evidence="1">Belongs to the cytochrome P450 family.</text>
</comment>
<dbReference type="GO" id="GO:0004497">
    <property type="term" value="F:monooxygenase activity"/>
    <property type="evidence" value="ECO:0007669"/>
    <property type="project" value="InterPro"/>
</dbReference>
<dbReference type="Pfam" id="PF00067">
    <property type="entry name" value="p450"/>
    <property type="match status" value="1"/>
</dbReference>
<evidence type="ECO:0000256" key="3">
    <source>
        <dbReference type="ARBA" id="ARBA00023004"/>
    </source>
</evidence>
<gene>
    <name evidence="4" type="ORF">DVH24_039705</name>
</gene>
<dbReference type="PANTHER" id="PTHR47955">
    <property type="entry name" value="CYTOCHROME P450 FAMILY 71 PROTEIN"/>
    <property type="match status" value="1"/>
</dbReference>
<dbReference type="Proteomes" id="UP000290289">
    <property type="component" value="Chromosome 14"/>
</dbReference>
<reference evidence="4 5" key="1">
    <citation type="submission" date="2018-10" db="EMBL/GenBank/DDBJ databases">
        <title>A high-quality apple genome assembly.</title>
        <authorList>
            <person name="Hu J."/>
        </authorList>
    </citation>
    <scope>NUCLEOTIDE SEQUENCE [LARGE SCALE GENOMIC DNA]</scope>
    <source>
        <strain evidence="5">cv. HFTH1</strain>
        <tissue evidence="4">Young leaf</tissue>
    </source>
</reference>
<proteinExistence type="inferred from homology"/>
<keyword evidence="3" id="KW-0408">Iron</keyword>
<dbReference type="AlphaFoldDB" id="A0A498I6C8"/>
<comment type="caution">
    <text evidence="4">The sequence shown here is derived from an EMBL/GenBank/DDBJ whole genome shotgun (WGS) entry which is preliminary data.</text>
</comment>
<evidence type="ECO:0000256" key="1">
    <source>
        <dbReference type="ARBA" id="ARBA00010617"/>
    </source>
</evidence>
<protein>
    <recommendedName>
        <fullName evidence="6">Cytochrome P450</fullName>
    </recommendedName>
</protein>
<dbReference type="GO" id="GO:0020037">
    <property type="term" value="F:heme binding"/>
    <property type="evidence" value="ECO:0007669"/>
    <property type="project" value="InterPro"/>
</dbReference>
<evidence type="ECO:0000313" key="5">
    <source>
        <dbReference type="Proteomes" id="UP000290289"/>
    </source>
</evidence>
<dbReference type="SUPFAM" id="SSF48264">
    <property type="entry name" value="Cytochrome P450"/>
    <property type="match status" value="1"/>
</dbReference>
<dbReference type="PANTHER" id="PTHR47955:SF15">
    <property type="entry name" value="CYTOCHROME P450 71A2-LIKE"/>
    <property type="match status" value="1"/>
</dbReference>
<dbReference type="InterPro" id="IPR036396">
    <property type="entry name" value="Cyt_P450_sf"/>
</dbReference>
<dbReference type="InterPro" id="IPR002401">
    <property type="entry name" value="Cyt_P450_E_grp-I"/>
</dbReference>
<dbReference type="InterPro" id="IPR001128">
    <property type="entry name" value="Cyt_P450"/>
</dbReference>
<evidence type="ECO:0008006" key="6">
    <source>
        <dbReference type="Google" id="ProtNLM"/>
    </source>
</evidence>
<organism evidence="4 5">
    <name type="scientific">Malus domestica</name>
    <name type="common">Apple</name>
    <name type="synonym">Pyrus malus</name>
    <dbReference type="NCBI Taxonomy" id="3750"/>
    <lineage>
        <taxon>Eukaryota</taxon>
        <taxon>Viridiplantae</taxon>
        <taxon>Streptophyta</taxon>
        <taxon>Embryophyta</taxon>
        <taxon>Tracheophyta</taxon>
        <taxon>Spermatophyta</taxon>
        <taxon>Magnoliopsida</taxon>
        <taxon>eudicotyledons</taxon>
        <taxon>Gunneridae</taxon>
        <taxon>Pentapetalae</taxon>
        <taxon>rosids</taxon>
        <taxon>fabids</taxon>
        <taxon>Rosales</taxon>
        <taxon>Rosaceae</taxon>
        <taxon>Amygdaloideae</taxon>
        <taxon>Maleae</taxon>
        <taxon>Malus</taxon>
    </lineage>
</organism>